<dbReference type="PANTHER" id="PTHR10906">
    <property type="entry name" value="SECY/SEC61-ALPHA FAMILY MEMBER"/>
    <property type="match status" value="1"/>
</dbReference>
<feature type="transmembrane region" description="Helical" evidence="9">
    <location>
        <begin position="30"/>
        <end position="48"/>
    </location>
</feature>
<keyword evidence="6 9" id="KW-1133">Transmembrane helix</keyword>
<dbReference type="GO" id="GO:0043952">
    <property type="term" value="P:protein transport by the Sec complex"/>
    <property type="evidence" value="ECO:0007669"/>
    <property type="project" value="UniProtKB-UniRule"/>
</dbReference>
<dbReference type="AlphaFoldDB" id="A0A0R2H273"/>
<comment type="subcellular location">
    <subcellularLocation>
        <location evidence="9">Cell membrane</location>
        <topology evidence="9">Multi-pass membrane protein</topology>
    </subcellularLocation>
    <subcellularLocation>
        <location evidence="1">Membrane</location>
        <topology evidence="1">Multi-pass membrane protein</topology>
    </subcellularLocation>
</comment>
<evidence type="ECO:0000256" key="9">
    <source>
        <dbReference type="HAMAP-Rule" id="MF_01465"/>
    </source>
</evidence>
<evidence type="ECO:0000256" key="6">
    <source>
        <dbReference type="ARBA" id="ARBA00022989"/>
    </source>
</evidence>
<evidence type="ECO:0000256" key="4">
    <source>
        <dbReference type="ARBA" id="ARBA00022692"/>
    </source>
</evidence>
<dbReference type="PIRSF" id="PIRSF004557">
    <property type="entry name" value="SecY"/>
    <property type="match status" value="1"/>
</dbReference>
<protein>
    <recommendedName>
        <fullName evidence="9">Protein translocase subunit SecY</fullName>
    </recommendedName>
</protein>
<dbReference type="InterPro" id="IPR026593">
    <property type="entry name" value="SecY"/>
</dbReference>
<dbReference type="PROSITE" id="PS00756">
    <property type="entry name" value="SECY_2"/>
    <property type="match status" value="1"/>
</dbReference>
<comment type="similarity">
    <text evidence="2 9 10">Belongs to the SecY/SEC61-alpha family.</text>
</comment>
<evidence type="ECO:0000256" key="7">
    <source>
        <dbReference type="ARBA" id="ARBA00023010"/>
    </source>
</evidence>
<feature type="transmembrane region" description="Helical" evidence="9">
    <location>
        <begin position="186"/>
        <end position="204"/>
    </location>
</feature>
<dbReference type="GO" id="GO:0006605">
    <property type="term" value="P:protein targeting"/>
    <property type="evidence" value="ECO:0007669"/>
    <property type="project" value="UniProtKB-UniRule"/>
</dbReference>
<keyword evidence="9" id="KW-1003">Cell membrane</keyword>
<dbReference type="EMBL" id="JQBA01000065">
    <property type="protein sequence ID" value="KRN43540.1"/>
    <property type="molecule type" value="Genomic_DNA"/>
</dbReference>
<evidence type="ECO:0000256" key="3">
    <source>
        <dbReference type="ARBA" id="ARBA00022448"/>
    </source>
</evidence>
<feature type="transmembrane region" description="Helical" evidence="9">
    <location>
        <begin position="300"/>
        <end position="330"/>
    </location>
</feature>
<evidence type="ECO:0000313" key="12">
    <source>
        <dbReference type="Proteomes" id="UP000051639"/>
    </source>
</evidence>
<dbReference type="GO" id="GO:0005886">
    <property type="term" value="C:plasma membrane"/>
    <property type="evidence" value="ECO:0007669"/>
    <property type="project" value="UniProtKB-SubCell"/>
</dbReference>
<evidence type="ECO:0000256" key="2">
    <source>
        <dbReference type="ARBA" id="ARBA00005751"/>
    </source>
</evidence>
<dbReference type="InterPro" id="IPR030659">
    <property type="entry name" value="SecY_CS"/>
</dbReference>
<feature type="transmembrane region" description="Helical" evidence="9">
    <location>
        <begin position="78"/>
        <end position="103"/>
    </location>
</feature>
<accession>A0A0R2H273</accession>
<dbReference type="Proteomes" id="UP000051639">
    <property type="component" value="Unassembled WGS sequence"/>
</dbReference>
<gene>
    <name evidence="9" type="primary">secY</name>
    <name evidence="11" type="ORF">IV41_GL001784</name>
</gene>
<organism evidence="11 12">
    <name type="scientific">Limosilactobacillus ingluviei</name>
    <dbReference type="NCBI Taxonomy" id="148604"/>
    <lineage>
        <taxon>Bacteria</taxon>
        <taxon>Bacillati</taxon>
        <taxon>Bacillota</taxon>
        <taxon>Bacilli</taxon>
        <taxon>Lactobacillales</taxon>
        <taxon>Lactobacillaceae</taxon>
        <taxon>Limosilactobacillus</taxon>
    </lineage>
</organism>
<feature type="transmembrane region" description="Helical" evidence="9">
    <location>
        <begin position="124"/>
        <end position="146"/>
    </location>
</feature>
<evidence type="ECO:0000256" key="10">
    <source>
        <dbReference type="RuleBase" id="RU004349"/>
    </source>
</evidence>
<feature type="transmembrane region" description="Helical" evidence="9">
    <location>
        <begin position="399"/>
        <end position="419"/>
    </location>
</feature>
<dbReference type="Pfam" id="PF00344">
    <property type="entry name" value="SecY"/>
    <property type="match status" value="1"/>
</dbReference>
<comment type="caution">
    <text evidence="11">The sequence shown here is derived from an EMBL/GenBank/DDBJ whole genome shotgun (WGS) entry which is preliminary data.</text>
</comment>
<dbReference type="InterPro" id="IPR023201">
    <property type="entry name" value="SecY_dom_sf"/>
</dbReference>
<proteinExistence type="inferred from homology"/>
<feature type="transmembrane region" description="Helical" evidence="9">
    <location>
        <begin position="371"/>
        <end position="393"/>
    </location>
</feature>
<keyword evidence="5 9" id="KW-0653">Protein transport</keyword>
<dbReference type="PATRIC" id="fig|148604.4.peg.1842"/>
<feature type="transmembrane region" description="Helical" evidence="9">
    <location>
        <begin position="262"/>
        <end position="288"/>
    </location>
</feature>
<dbReference type="InterPro" id="IPR002208">
    <property type="entry name" value="SecY/SEC61-alpha"/>
</dbReference>
<name>A0A0R2H273_9LACO</name>
<keyword evidence="12" id="KW-1185">Reference proteome</keyword>
<reference evidence="11 12" key="1">
    <citation type="journal article" date="2015" name="Genome Announc.">
        <title>Expanding the biotechnology potential of lactobacilli through comparative genomics of 213 strains and associated genera.</title>
        <authorList>
            <person name="Sun Z."/>
            <person name="Harris H.M."/>
            <person name="McCann A."/>
            <person name="Guo C."/>
            <person name="Argimon S."/>
            <person name="Zhang W."/>
            <person name="Yang X."/>
            <person name="Jeffery I.B."/>
            <person name="Cooney J.C."/>
            <person name="Kagawa T.F."/>
            <person name="Liu W."/>
            <person name="Song Y."/>
            <person name="Salvetti E."/>
            <person name="Wrobel A."/>
            <person name="Rasinkangas P."/>
            <person name="Parkhill J."/>
            <person name="Rea M.C."/>
            <person name="O'Sullivan O."/>
            <person name="Ritari J."/>
            <person name="Douillard F.P."/>
            <person name="Paul Ross R."/>
            <person name="Yang R."/>
            <person name="Briner A.E."/>
            <person name="Felis G.E."/>
            <person name="de Vos W.M."/>
            <person name="Barrangou R."/>
            <person name="Klaenhammer T.R."/>
            <person name="Caufield P.W."/>
            <person name="Cui Y."/>
            <person name="Zhang H."/>
            <person name="O'Toole P.W."/>
        </authorList>
    </citation>
    <scope>NUCLEOTIDE SEQUENCE [LARGE SCALE GENOMIC DNA]</scope>
    <source>
        <strain evidence="11 12">DSM 14792</strain>
    </source>
</reference>
<comment type="function">
    <text evidence="9">The central subunit of the protein translocation channel SecYEG. Consists of two halves formed by TMs 1-5 and 6-10. These two domains form a lateral gate at the front which open onto the bilayer between TMs 2 and 7, and are clamped together by SecE at the back. The channel is closed by both a pore ring composed of hydrophobic SecY resides and a short helix (helix 2A) on the extracellular side of the membrane which forms a plug. The plug probably moves laterally to allow the channel to open. The ring and the pore may move independently.</text>
</comment>
<dbReference type="NCBIfam" id="TIGR00967">
    <property type="entry name" value="3a0501s007"/>
    <property type="match status" value="1"/>
</dbReference>
<dbReference type="GO" id="GO:0065002">
    <property type="term" value="P:intracellular protein transmembrane transport"/>
    <property type="evidence" value="ECO:0007669"/>
    <property type="project" value="UniProtKB-UniRule"/>
</dbReference>
<evidence type="ECO:0000256" key="1">
    <source>
        <dbReference type="ARBA" id="ARBA00004141"/>
    </source>
</evidence>
<evidence type="ECO:0000256" key="5">
    <source>
        <dbReference type="ARBA" id="ARBA00022927"/>
    </source>
</evidence>
<dbReference type="SUPFAM" id="SSF103491">
    <property type="entry name" value="Preprotein translocase SecY subunit"/>
    <property type="match status" value="1"/>
</dbReference>
<keyword evidence="8 9" id="KW-0472">Membrane</keyword>
<keyword evidence="3 9" id="KW-0813">Transport</keyword>
<keyword evidence="7 9" id="KW-0811">Translocation</keyword>
<dbReference type="Gene3D" id="1.10.3370.10">
    <property type="entry name" value="SecY subunit domain"/>
    <property type="match status" value="1"/>
</dbReference>
<keyword evidence="4 9" id="KW-0812">Transmembrane</keyword>
<evidence type="ECO:0000313" key="11">
    <source>
        <dbReference type="EMBL" id="KRN43540.1"/>
    </source>
</evidence>
<dbReference type="PRINTS" id="PR00303">
    <property type="entry name" value="SECYTRNLCASE"/>
</dbReference>
<comment type="subunit">
    <text evidence="9">Component of the Sec protein translocase complex. Heterotrimer consisting of SecY, SecE and SecG subunits. The heterotrimers can form oligomers, although 1 heterotrimer is thought to be able to translocate proteins. Interacts with the ribosome. Interacts with SecDF, and other proteins may be involved. Interacts with SecA.</text>
</comment>
<dbReference type="RefSeq" id="WP_056994951.1">
    <property type="nucleotide sequence ID" value="NZ_JQBA01000065.1"/>
</dbReference>
<dbReference type="OrthoDB" id="9809248at2"/>
<evidence type="ECO:0000256" key="8">
    <source>
        <dbReference type="ARBA" id="ARBA00023136"/>
    </source>
</evidence>
<dbReference type="HAMAP" id="MF_01465">
    <property type="entry name" value="SecY"/>
    <property type="match status" value="1"/>
</dbReference>
<feature type="transmembrane region" description="Helical" evidence="9">
    <location>
        <begin position="224"/>
        <end position="241"/>
    </location>
</feature>
<sequence>MEISSLNRTVAQRLDHSKLLHDWGVLAKRVVFTLVAIVVYEIISAIPLPSVNQRLLNKATNASVFQVLGMLSGGNYNVLSMLTMGISAYITAQIIVQLLQANVSKTLTRWSKSGYTGRYKLAQLTKILTVFFASLQALLILYGLDIYFKGHFLLGNKIITVSTLTVLLVAGTMFAVWISDQITSRGVGTGISIIIATSIIRTWPNTLNSFLKQTKPSLFQLIEWLAVALITLTVIVVANNAERRIPIRYSRQIALHTSYSYLPIKAIASNILPVIFAGTTMMVPQIILIMFKSLFSSYVWYWNLISVFSFQSAIGIIFYAFLVVTFTVIYAPVQLNPEKIADTLMRQEGYISNIAPGEETSRYLTFVINRIAVPGGIFLALIAVTPMVTQNVFKTSTSLIMGLSGTSLIIIVGTFVEAFRQAKGIVQKSSYPSLFE</sequence>
<feature type="transmembrane region" description="Helical" evidence="9">
    <location>
        <begin position="158"/>
        <end position="179"/>
    </location>
</feature>